<protein>
    <submittedName>
        <fullName evidence="2">AAR079Cp</fullName>
    </submittedName>
</protein>
<dbReference type="AlphaFoldDB" id="Q75EK0"/>
<name>Q75EK0_EREGS</name>
<dbReference type="FunCoup" id="Q75EK0">
    <property type="interactions" value="23"/>
</dbReference>
<dbReference type="GeneID" id="4618502"/>
<gene>
    <name evidence="2" type="ORF">AGOS_AAR079C</name>
</gene>
<dbReference type="InParanoid" id="Q75EK0"/>
<dbReference type="OMA" id="QYQQMCK"/>
<dbReference type="eggNOG" id="ENOG502S4UZ">
    <property type="taxonomic scope" value="Eukaryota"/>
</dbReference>
<dbReference type="EMBL" id="AE016814">
    <property type="protein sequence ID" value="AAS50444.1"/>
    <property type="molecule type" value="Genomic_DNA"/>
</dbReference>
<dbReference type="Proteomes" id="UP000000591">
    <property type="component" value="Chromosome I"/>
</dbReference>
<organism evidence="2 3">
    <name type="scientific">Eremothecium gossypii (strain ATCC 10895 / CBS 109.51 / FGSC 9923 / NRRL Y-1056)</name>
    <name type="common">Yeast</name>
    <name type="synonym">Ashbya gossypii</name>
    <dbReference type="NCBI Taxonomy" id="284811"/>
    <lineage>
        <taxon>Eukaryota</taxon>
        <taxon>Fungi</taxon>
        <taxon>Dikarya</taxon>
        <taxon>Ascomycota</taxon>
        <taxon>Saccharomycotina</taxon>
        <taxon>Saccharomycetes</taxon>
        <taxon>Saccharomycetales</taxon>
        <taxon>Saccharomycetaceae</taxon>
        <taxon>Eremothecium</taxon>
    </lineage>
</organism>
<evidence type="ECO:0000256" key="1">
    <source>
        <dbReference type="SAM" id="MobiDB-lite"/>
    </source>
</evidence>
<reference evidence="2 3" key="1">
    <citation type="journal article" date="2004" name="Science">
        <title>The Ashbya gossypii genome as a tool for mapping the ancient Saccharomyces cerevisiae genome.</title>
        <authorList>
            <person name="Dietrich F.S."/>
            <person name="Voegeli S."/>
            <person name="Brachat S."/>
            <person name="Lerch A."/>
            <person name="Gates K."/>
            <person name="Steiner S."/>
            <person name="Mohr C."/>
            <person name="Pohlmann R."/>
            <person name="Luedi P."/>
            <person name="Choi S."/>
            <person name="Wing R.A."/>
            <person name="Flavier A."/>
            <person name="Gaffney T.D."/>
            <person name="Philippsen P."/>
        </authorList>
    </citation>
    <scope>NUCLEOTIDE SEQUENCE [LARGE SCALE GENOMIC DNA]</scope>
    <source>
        <strain evidence="3">ATCC 10895 / CBS 109.51 / FGSC 9923 / NRRL Y-1056</strain>
    </source>
</reference>
<reference evidence="3" key="2">
    <citation type="journal article" date="2013" name="G3 (Bethesda)">
        <title>Genomes of Ashbya fungi isolated from insects reveal four mating-type loci, numerous translocations, lack of transposons, and distinct gene duplications.</title>
        <authorList>
            <person name="Dietrich F.S."/>
            <person name="Voegeli S."/>
            <person name="Kuo S."/>
            <person name="Philippsen P."/>
        </authorList>
    </citation>
    <scope>GENOME REANNOTATION</scope>
    <source>
        <strain evidence="3">ATCC 10895 / CBS 109.51 / FGSC 9923 / NRRL Y-1056</strain>
    </source>
</reference>
<sequence>MTNKVFLSECMLQSEKSVAYSTSFASEPYAGSATCQFTISTSESQGFSWNQDIFASQYQQLCKVIYDGHVDSVDKLLQKITPPGNHEENVYMDVFEAERGAERGAEYGQRFGPAEASPSRRGSNFDEWRSRMSRELSKPRRRSEQSISFASDSKNGTYRAADVVVIDVEAATPENMHFKELLS</sequence>
<dbReference type="KEGG" id="ago:AGOS_AAR079C"/>
<keyword evidence="3" id="KW-1185">Reference proteome</keyword>
<feature type="compositionally biased region" description="Basic and acidic residues" evidence="1">
    <location>
        <begin position="123"/>
        <end position="144"/>
    </location>
</feature>
<accession>Q75EK0</accession>
<proteinExistence type="predicted"/>
<dbReference type="OrthoDB" id="4063176at2759"/>
<evidence type="ECO:0000313" key="3">
    <source>
        <dbReference type="Proteomes" id="UP000000591"/>
    </source>
</evidence>
<feature type="region of interest" description="Disordered" evidence="1">
    <location>
        <begin position="108"/>
        <end position="152"/>
    </location>
</feature>
<dbReference type="RefSeq" id="NP_982620.1">
    <property type="nucleotide sequence ID" value="NM_207973.1"/>
</dbReference>
<dbReference type="HOGENOM" id="CLU_126659_0_0_1"/>
<evidence type="ECO:0000313" key="2">
    <source>
        <dbReference type="EMBL" id="AAS50444.1"/>
    </source>
</evidence>